<comment type="catalytic activity">
    <reaction evidence="1">
        <text>2-phosphoglycolate + H2O = glycolate + phosphate</text>
        <dbReference type="Rhea" id="RHEA:14369"/>
        <dbReference type="ChEBI" id="CHEBI:15377"/>
        <dbReference type="ChEBI" id="CHEBI:29805"/>
        <dbReference type="ChEBI" id="CHEBI:43474"/>
        <dbReference type="ChEBI" id="CHEBI:58033"/>
        <dbReference type="EC" id="3.1.3.18"/>
    </reaction>
</comment>
<keyword evidence="5" id="KW-0378">Hydrolase</keyword>
<organism evidence="5 6">
    <name type="scientific">Candidatus Pelagibacter giovannonii</name>
    <dbReference type="NCBI Taxonomy" id="2563896"/>
    <lineage>
        <taxon>Bacteria</taxon>
        <taxon>Pseudomonadati</taxon>
        <taxon>Pseudomonadota</taxon>
        <taxon>Alphaproteobacteria</taxon>
        <taxon>Candidatus Pelagibacterales</taxon>
        <taxon>Candidatus Pelagibacteraceae</taxon>
        <taxon>Candidatus Pelagibacter</taxon>
    </lineage>
</organism>
<dbReference type="KEGG" id="peg:E5R92_00250"/>
<dbReference type="InterPro" id="IPR023198">
    <property type="entry name" value="PGP-like_dom2"/>
</dbReference>
<dbReference type="Pfam" id="PF13419">
    <property type="entry name" value="HAD_2"/>
    <property type="match status" value="1"/>
</dbReference>
<dbReference type="NCBIfam" id="TIGR01549">
    <property type="entry name" value="HAD-SF-IA-v1"/>
    <property type="match status" value="1"/>
</dbReference>
<dbReference type="Gene3D" id="3.40.50.1000">
    <property type="entry name" value="HAD superfamily/HAD-like"/>
    <property type="match status" value="1"/>
</dbReference>
<dbReference type="SFLD" id="SFLDS00003">
    <property type="entry name" value="Haloacid_Dehalogenase"/>
    <property type="match status" value="1"/>
</dbReference>
<evidence type="ECO:0000256" key="2">
    <source>
        <dbReference type="ARBA" id="ARBA00004818"/>
    </source>
</evidence>
<dbReference type="GO" id="GO:0005829">
    <property type="term" value="C:cytosol"/>
    <property type="evidence" value="ECO:0007669"/>
    <property type="project" value="TreeGrafter"/>
</dbReference>
<dbReference type="Proteomes" id="UP000501094">
    <property type="component" value="Chromosome"/>
</dbReference>
<dbReference type="SFLD" id="SFLDG01135">
    <property type="entry name" value="C1.5.6:_HAD__Beta-PGM__Phospha"/>
    <property type="match status" value="1"/>
</dbReference>
<accession>A0A6H1Q088</accession>
<dbReference type="InterPro" id="IPR006439">
    <property type="entry name" value="HAD-SF_hydro_IA"/>
</dbReference>
<dbReference type="EMBL" id="CP038852">
    <property type="protein sequence ID" value="QIZ20228.1"/>
    <property type="molecule type" value="Genomic_DNA"/>
</dbReference>
<dbReference type="InterPro" id="IPR023214">
    <property type="entry name" value="HAD_sf"/>
</dbReference>
<evidence type="ECO:0000256" key="4">
    <source>
        <dbReference type="ARBA" id="ARBA00013078"/>
    </source>
</evidence>
<evidence type="ECO:0000256" key="1">
    <source>
        <dbReference type="ARBA" id="ARBA00000830"/>
    </source>
</evidence>
<dbReference type="GO" id="GO:0006281">
    <property type="term" value="P:DNA repair"/>
    <property type="evidence" value="ECO:0007669"/>
    <property type="project" value="TreeGrafter"/>
</dbReference>
<evidence type="ECO:0000313" key="6">
    <source>
        <dbReference type="Proteomes" id="UP000501094"/>
    </source>
</evidence>
<dbReference type="Gene3D" id="1.10.150.240">
    <property type="entry name" value="Putative phosphatase, domain 2"/>
    <property type="match status" value="1"/>
</dbReference>
<reference evidence="5 6" key="1">
    <citation type="journal article" date="2020" name="Nat. Microbiol.">
        <title>Lysogenic host-virus interactions in SAR11 marine bacteria.</title>
        <authorList>
            <person name="Morris R.M."/>
            <person name="Cain K.R."/>
            <person name="Hvorecny K.L."/>
            <person name="Kollman J.M."/>
        </authorList>
    </citation>
    <scope>NUCLEOTIDE SEQUENCE [LARGE SCALE GENOMIC DNA]</scope>
    <source>
        <strain evidence="5 6">NP1</strain>
    </source>
</reference>
<name>A0A6H1Q088_9PROT</name>
<dbReference type="RefSeq" id="WP_168606134.1">
    <property type="nucleotide sequence ID" value="NZ_CP038852.1"/>
</dbReference>
<dbReference type="PANTHER" id="PTHR43434">
    <property type="entry name" value="PHOSPHOGLYCOLATE PHOSPHATASE"/>
    <property type="match status" value="1"/>
</dbReference>
<sequence length="229" mass="25733">MTKNYSILFDLDGTLVDTAPDLMNAHNHVMKKYGYPTKSTADIRNLVGQGAGAMIGRSIWGQAKKEFGKIDDQKIKAEMVKDFVNFYGKNIIKESTLINGVKEFLKWCKEKKISMAVCTNKQEHLAIDLLKKIGIYDYFEYVAGSDTFDYCKPDPRHITSIIEIIGGDVKKSLMFGDSETDANAAKAASVPVILLENGYTEKNSNEIYHNHLIKDFIGVEKIVSTYLKD</sequence>
<gene>
    <name evidence="5" type="ORF">E5R92_00250</name>
</gene>
<dbReference type="InterPro" id="IPR050155">
    <property type="entry name" value="HAD-like_hydrolase_sf"/>
</dbReference>
<dbReference type="InterPro" id="IPR036412">
    <property type="entry name" value="HAD-like_sf"/>
</dbReference>
<dbReference type="SUPFAM" id="SSF56784">
    <property type="entry name" value="HAD-like"/>
    <property type="match status" value="1"/>
</dbReference>
<protein>
    <recommendedName>
        <fullName evidence="4">phosphoglycolate phosphatase</fullName>
        <ecNumber evidence="4">3.1.3.18</ecNumber>
    </recommendedName>
</protein>
<evidence type="ECO:0000313" key="5">
    <source>
        <dbReference type="EMBL" id="QIZ20228.1"/>
    </source>
</evidence>
<dbReference type="InterPro" id="IPR041492">
    <property type="entry name" value="HAD_2"/>
</dbReference>
<comment type="similarity">
    <text evidence="3">Belongs to the HAD-like hydrolase superfamily. CbbY/CbbZ/Gph/YieH family.</text>
</comment>
<dbReference type="SFLD" id="SFLDG01129">
    <property type="entry name" value="C1.5:_HAD__Beta-PGM__Phosphata"/>
    <property type="match status" value="1"/>
</dbReference>
<keyword evidence="6" id="KW-1185">Reference proteome</keyword>
<proteinExistence type="inferred from homology"/>
<evidence type="ECO:0000256" key="3">
    <source>
        <dbReference type="ARBA" id="ARBA00006171"/>
    </source>
</evidence>
<comment type="pathway">
    <text evidence="2">Organic acid metabolism; glycolate biosynthesis; glycolate from 2-phosphoglycolate: step 1/1.</text>
</comment>
<dbReference type="PANTHER" id="PTHR43434:SF1">
    <property type="entry name" value="PHOSPHOGLYCOLATE PHOSPHATASE"/>
    <property type="match status" value="1"/>
</dbReference>
<dbReference type="GO" id="GO:0008967">
    <property type="term" value="F:phosphoglycolate phosphatase activity"/>
    <property type="evidence" value="ECO:0007669"/>
    <property type="project" value="UniProtKB-EC"/>
</dbReference>
<dbReference type="EC" id="3.1.3.18" evidence="4"/>
<dbReference type="AlphaFoldDB" id="A0A6H1Q088"/>